<dbReference type="PANTHER" id="PTHR10907:SF47">
    <property type="entry name" value="REGUCALCIN"/>
    <property type="match status" value="1"/>
</dbReference>
<gene>
    <name evidence="5" type="ORF">D6Z83_06670</name>
    <name evidence="6" type="ORF">EBE87_06560</name>
</gene>
<comment type="caution">
    <text evidence="5">The sequence shown here is derived from an EMBL/GenBank/DDBJ whole genome shotgun (WGS) entry which is preliminary data.</text>
</comment>
<dbReference type="Pfam" id="PF08450">
    <property type="entry name" value="SGL"/>
    <property type="match status" value="1"/>
</dbReference>
<evidence type="ECO:0000256" key="2">
    <source>
        <dbReference type="PIRSR" id="PIRSR605511-1"/>
    </source>
</evidence>
<evidence type="ECO:0000313" key="8">
    <source>
        <dbReference type="Proteomes" id="UP000278036"/>
    </source>
</evidence>
<organism evidence="5 8">
    <name type="scientific">Teichococcus wenyumeiae</name>
    <dbReference type="NCBI Taxonomy" id="2478470"/>
    <lineage>
        <taxon>Bacteria</taxon>
        <taxon>Pseudomonadati</taxon>
        <taxon>Pseudomonadota</taxon>
        <taxon>Alphaproteobacteria</taxon>
        <taxon>Acetobacterales</taxon>
        <taxon>Roseomonadaceae</taxon>
        <taxon>Roseomonas</taxon>
    </lineage>
</organism>
<comment type="similarity">
    <text evidence="1">Belongs to the SMP-30/CGR1 family.</text>
</comment>
<reference evidence="5 8" key="1">
    <citation type="submission" date="2018-09" db="EMBL/GenBank/DDBJ databases">
        <title>Roseomonas sp. nov., isolated from feces of Tibetan antelopes in the Qinghai-Tibet plateau, China.</title>
        <authorList>
            <person name="Tian Z."/>
        </authorList>
    </citation>
    <scope>NUCLEOTIDE SEQUENCE [LARGE SCALE GENOMIC DNA]</scope>
    <source>
        <strain evidence="6 7">Z23</strain>
        <strain evidence="5 8">Z24</strain>
    </source>
</reference>
<dbReference type="PANTHER" id="PTHR10907">
    <property type="entry name" value="REGUCALCIN"/>
    <property type="match status" value="1"/>
</dbReference>
<dbReference type="Proteomes" id="UP000274097">
    <property type="component" value="Unassembled WGS sequence"/>
</dbReference>
<keyword evidence="7" id="KW-1185">Reference proteome</keyword>
<dbReference type="InterPro" id="IPR005511">
    <property type="entry name" value="SMP-30"/>
</dbReference>
<keyword evidence="3" id="KW-0862">Zinc</keyword>
<feature type="binding site" evidence="3">
    <location>
        <position position="192"/>
    </location>
    <ligand>
        <name>a divalent metal cation</name>
        <dbReference type="ChEBI" id="CHEBI:60240"/>
    </ligand>
</feature>
<dbReference type="GO" id="GO:0019853">
    <property type="term" value="P:L-ascorbic acid biosynthetic process"/>
    <property type="evidence" value="ECO:0007669"/>
    <property type="project" value="TreeGrafter"/>
</dbReference>
<feature type="domain" description="SMP-30/Gluconolactonase/LRE-like region" evidence="4">
    <location>
        <begin position="59"/>
        <end position="301"/>
    </location>
</feature>
<dbReference type="GO" id="GO:0004341">
    <property type="term" value="F:gluconolactonase activity"/>
    <property type="evidence" value="ECO:0007669"/>
    <property type="project" value="TreeGrafter"/>
</dbReference>
<keyword evidence="3" id="KW-0479">Metal-binding</keyword>
<feature type="binding site" evidence="3">
    <location>
        <position position="61"/>
    </location>
    <ligand>
        <name>a divalent metal cation</name>
        <dbReference type="ChEBI" id="CHEBI:60240"/>
    </ligand>
</feature>
<dbReference type="EMBL" id="RFLX01000003">
    <property type="protein sequence ID" value="RMI26038.1"/>
    <property type="molecule type" value="Genomic_DNA"/>
</dbReference>
<feature type="binding site" evidence="3">
    <location>
        <position position="144"/>
    </location>
    <ligand>
        <name>substrate</name>
    </ligand>
</feature>
<accession>A0A3A9JW01</accession>
<proteinExistence type="inferred from homology"/>
<feature type="active site" description="Proton donor/acceptor" evidence="2">
    <location>
        <position position="242"/>
    </location>
</feature>
<dbReference type="AlphaFoldDB" id="A0A3A9JW01"/>
<feature type="binding site" evidence="3">
    <location>
        <position position="164"/>
    </location>
    <ligand>
        <name>substrate</name>
    </ligand>
</feature>
<evidence type="ECO:0000313" key="7">
    <source>
        <dbReference type="Proteomes" id="UP000274097"/>
    </source>
</evidence>
<feature type="binding site" evidence="3">
    <location>
        <position position="242"/>
    </location>
    <ligand>
        <name>a divalent metal cation</name>
        <dbReference type="ChEBI" id="CHEBI:60240"/>
    </ligand>
</feature>
<dbReference type="GO" id="GO:0005509">
    <property type="term" value="F:calcium ion binding"/>
    <property type="evidence" value="ECO:0007669"/>
    <property type="project" value="TreeGrafter"/>
</dbReference>
<evidence type="ECO:0000256" key="1">
    <source>
        <dbReference type="ARBA" id="ARBA00008853"/>
    </source>
</evidence>
<evidence type="ECO:0000313" key="6">
    <source>
        <dbReference type="EMBL" id="RMI26038.1"/>
    </source>
</evidence>
<sequence>MHCTQLPARCPRQAGCDPWPVSCVDAAAPPFRQQERLPAMSQLLASAPCRPLVEARNILGEGPVWDDAEGCLWWVDIVGAELHRLRLADEAHDSWPMPERVAALALREEGGLVLALASGFARFNAATGAVVPYPERLPLRRGQRLNDGGCDHSGRFWCGAMREEGEEADAALHVLQPVGSLLEHPVGLRIINCVNWSPDGGAMYFSDTPAGIIYACDFDAATGRMGERRVFHDGKDVPGQPDGGTVDAEGCLWSARFGGGGVARFRPDGSLDGFLPLPAQKITCCAFGGPELRTLFITSATEGLSGEEKQAQPLAGRLMALEPGVAGRLPRRFAG</sequence>
<dbReference type="Gene3D" id="2.120.10.30">
    <property type="entry name" value="TolB, C-terminal domain"/>
    <property type="match status" value="1"/>
</dbReference>
<dbReference type="InterPro" id="IPR011042">
    <property type="entry name" value="6-blade_b-propeller_TolB-like"/>
</dbReference>
<dbReference type="Proteomes" id="UP000278036">
    <property type="component" value="Unassembled WGS sequence"/>
</dbReference>
<dbReference type="SUPFAM" id="SSF63829">
    <property type="entry name" value="Calcium-dependent phosphotriesterase"/>
    <property type="match status" value="1"/>
</dbReference>
<protein>
    <submittedName>
        <fullName evidence="5">SMP-30/gluconolactonase/LRE family protein</fullName>
    </submittedName>
</protein>
<evidence type="ECO:0000259" key="4">
    <source>
        <dbReference type="Pfam" id="PF08450"/>
    </source>
</evidence>
<name>A0A3A9JW01_9PROT</name>
<dbReference type="InterPro" id="IPR013658">
    <property type="entry name" value="SGL"/>
</dbReference>
<comment type="cofactor">
    <cofactor evidence="3">
        <name>Zn(2+)</name>
        <dbReference type="ChEBI" id="CHEBI:29105"/>
    </cofactor>
    <text evidence="3">Binds 1 divalent metal cation per subunit.</text>
</comment>
<evidence type="ECO:0000256" key="3">
    <source>
        <dbReference type="PIRSR" id="PIRSR605511-2"/>
    </source>
</evidence>
<dbReference type="PRINTS" id="PR01790">
    <property type="entry name" value="SMP30FAMILY"/>
</dbReference>
<dbReference type="EMBL" id="RAQU01000026">
    <property type="protein sequence ID" value="RKK04988.1"/>
    <property type="molecule type" value="Genomic_DNA"/>
</dbReference>
<dbReference type="InParanoid" id="A0A3A9JW01"/>
<evidence type="ECO:0000313" key="5">
    <source>
        <dbReference type="EMBL" id="RKK04988.1"/>
    </source>
</evidence>
<feature type="binding site" evidence="3">
    <location>
        <position position="146"/>
    </location>
    <ligand>
        <name>substrate</name>
    </ligand>
</feature>